<reference evidence="2" key="1">
    <citation type="journal article" date="2019" name="Int. J. Syst. Evol. Microbiol.">
        <title>The Global Catalogue of Microorganisms (GCM) 10K type strain sequencing project: providing services to taxonomists for standard genome sequencing and annotation.</title>
        <authorList>
            <consortium name="The Broad Institute Genomics Platform"/>
            <consortium name="The Broad Institute Genome Sequencing Center for Infectious Disease"/>
            <person name="Wu L."/>
            <person name="Ma J."/>
        </authorList>
    </citation>
    <scope>NUCLEOTIDE SEQUENCE [LARGE SCALE GENOMIC DNA]</scope>
    <source>
        <strain evidence="2">CCUG 71848</strain>
    </source>
</reference>
<dbReference type="EMBL" id="JBHTLH010000015">
    <property type="protein sequence ID" value="MFD1124835.1"/>
    <property type="molecule type" value="Genomic_DNA"/>
</dbReference>
<sequence>MMKQRLAFCPYCGTKLTGQPVTCPHCHRQLPTADIKSDKGLSLNRLFDNPYRTGMKRYESSSAATKKCHGHFWQKWWHKKSF</sequence>
<comment type="caution">
    <text evidence="1">The sequence shown here is derived from an EMBL/GenBank/DDBJ whole genome shotgun (WGS) entry which is preliminary data.</text>
</comment>
<keyword evidence="2" id="KW-1185">Reference proteome</keyword>
<accession>A0ABW3PKQ7</accession>
<evidence type="ECO:0000313" key="1">
    <source>
        <dbReference type="EMBL" id="MFD1124835.1"/>
    </source>
</evidence>
<organism evidence="1 2">
    <name type="scientific">Lentilactobacillus raoultii</name>
    <dbReference type="NCBI Taxonomy" id="1987503"/>
    <lineage>
        <taxon>Bacteria</taxon>
        <taxon>Bacillati</taxon>
        <taxon>Bacillota</taxon>
        <taxon>Bacilli</taxon>
        <taxon>Lactobacillales</taxon>
        <taxon>Lactobacillaceae</taxon>
        <taxon>Lentilactobacillus</taxon>
    </lineage>
</organism>
<evidence type="ECO:0000313" key="2">
    <source>
        <dbReference type="Proteomes" id="UP001597156"/>
    </source>
</evidence>
<gene>
    <name evidence="1" type="ORF">ACFQ22_05570</name>
</gene>
<dbReference type="Proteomes" id="UP001597156">
    <property type="component" value="Unassembled WGS sequence"/>
</dbReference>
<name>A0ABW3PKQ7_9LACO</name>
<proteinExistence type="predicted"/>
<protein>
    <submittedName>
        <fullName evidence="1">Zinc ribbon domain-containing protein</fullName>
    </submittedName>
</protein>
<dbReference type="RefSeq" id="WP_121977608.1">
    <property type="nucleotide sequence ID" value="NZ_JBHTLH010000015.1"/>
</dbReference>